<feature type="domain" description="Cyanovirin-N" evidence="1">
    <location>
        <begin position="2"/>
        <end position="108"/>
    </location>
</feature>
<name>A0A017SQG8_ASPRC</name>
<evidence type="ECO:0000313" key="2">
    <source>
        <dbReference type="EMBL" id="EYE99207.1"/>
    </source>
</evidence>
<evidence type="ECO:0000259" key="1">
    <source>
        <dbReference type="SMART" id="SM01111"/>
    </source>
</evidence>
<dbReference type="STRING" id="1388766.A0A017SQG8"/>
<dbReference type="GeneID" id="63698717"/>
<dbReference type="SMART" id="SM01111">
    <property type="entry name" value="CVNH"/>
    <property type="match status" value="1"/>
</dbReference>
<dbReference type="Pfam" id="PF08881">
    <property type="entry name" value="CVNH"/>
    <property type="match status" value="1"/>
</dbReference>
<dbReference type="EMBL" id="KK088412">
    <property type="protein sequence ID" value="EYE99207.1"/>
    <property type="molecule type" value="Genomic_DNA"/>
</dbReference>
<evidence type="ECO:0000313" key="3">
    <source>
        <dbReference type="Proteomes" id="UP000019804"/>
    </source>
</evidence>
<dbReference type="InterPro" id="IPR036673">
    <property type="entry name" value="Cyanovirin-N_sf"/>
</dbReference>
<dbReference type="InterPro" id="IPR011058">
    <property type="entry name" value="Cyanovirin-N"/>
</dbReference>
<gene>
    <name evidence="2" type="ORF">EURHEDRAFT_446398</name>
</gene>
<protein>
    <submittedName>
        <fullName evidence="2">Cyanovirin-N</fullName>
    </submittedName>
</protein>
<dbReference type="AlphaFoldDB" id="A0A017SQG8"/>
<sequence>MSFQDSACDIHLSSKLGTTSLVAICNNDEGSGLVNEVELDRFLGNEDGHFNWNGKRFTESARNIELRREGPSRLPVLHANLQNSSGEYVADETCLAEHIRNMDGQLENIGAF</sequence>
<keyword evidence="3" id="KW-1185">Reference proteome</keyword>
<dbReference type="Proteomes" id="UP000019804">
    <property type="component" value="Unassembled WGS sequence"/>
</dbReference>
<organism evidence="2 3">
    <name type="scientific">Aspergillus ruber (strain CBS 135680)</name>
    <dbReference type="NCBI Taxonomy" id="1388766"/>
    <lineage>
        <taxon>Eukaryota</taxon>
        <taxon>Fungi</taxon>
        <taxon>Dikarya</taxon>
        <taxon>Ascomycota</taxon>
        <taxon>Pezizomycotina</taxon>
        <taxon>Eurotiomycetes</taxon>
        <taxon>Eurotiomycetidae</taxon>
        <taxon>Eurotiales</taxon>
        <taxon>Aspergillaceae</taxon>
        <taxon>Aspergillus</taxon>
        <taxon>Aspergillus subgen. Aspergillus</taxon>
    </lineage>
</organism>
<reference evidence="3" key="1">
    <citation type="journal article" date="2014" name="Nat. Commun.">
        <title>Genomic adaptations of the halophilic Dead Sea filamentous fungus Eurotium rubrum.</title>
        <authorList>
            <person name="Kis-Papo T."/>
            <person name="Weig A.R."/>
            <person name="Riley R."/>
            <person name="Persoh D."/>
            <person name="Salamov A."/>
            <person name="Sun H."/>
            <person name="Lipzen A."/>
            <person name="Wasser S.P."/>
            <person name="Rambold G."/>
            <person name="Grigoriev I.V."/>
            <person name="Nevo E."/>
        </authorList>
    </citation>
    <scope>NUCLEOTIDE SEQUENCE [LARGE SCALE GENOMIC DNA]</scope>
    <source>
        <strain evidence="3">CBS 135680</strain>
    </source>
</reference>
<dbReference type="PANTHER" id="PTHR42076:SF1">
    <property type="entry name" value="CYANOVIRIN-N DOMAIN-CONTAINING PROTEIN"/>
    <property type="match status" value="1"/>
</dbReference>
<proteinExistence type="predicted"/>
<dbReference type="Gene3D" id="2.30.60.10">
    <property type="entry name" value="Cyanovirin-N"/>
    <property type="match status" value="1"/>
</dbReference>
<dbReference type="SUPFAM" id="SSF51322">
    <property type="entry name" value="Cyanovirin-N"/>
    <property type="match status" value="1"/>
</dbReference>
<dbReference type="OrthoDB" id="2441380at2759"/>
<dbReference type="RefSeq" id="XP_040642895.1">
    <property type="nucleotide sequence ID" value="XM_040783593.1"/>
</dbReference>
<accession>A0A017SQG8</accession>
<dbReference type="PANTHER" id="PTHR42076">
    <property type="entry name" value="CYANOVIRIN-N HOMOLOG"/>
    <property type="match status" value="1"/>
</dbReference>
<dbReference type="HOGENOM" id="CLU_144945_0_1_1"/>